<evidence type="ECO:0008006" key="2">
    <source>
        <dbReference type="Google" id="ProtNLM"/>
    </source>
</evidence>
<evidence type="ECO:0000313" key="1">
    <source>
        <dbReference type="EMBL" id="XBT85123.1"/>
    </source>
</evidence>
<dbReference type="EMBL" id="CP157974">
    <property type="protein sequence ID" value="XBT85123.1"/>
    <property type="molecule type" value="Genomic_DNA"/>
</dbReference>
<protein>
    <recommendedName>
        <fullName evidence="2">Protein NO VEIN C-terminal domain-containing protein</fullName>
    </recommendedName>
</protein>
<gene>
    <name evidence="1" type="ORF">ABIH81_30005</name>
</gene>
<dbReference type="AlphaFoldDB" id="A0AAU7R9G5"/>
<name>A0AAU7R9G5_9ACTN</name>
<accession>A0AAU7R9G5</accession>
<dbReference type="RefSeq" id="WP_349881245.1">
    <property type="nucleotide sequence ID" value="NZ_CP157974.1"/>
</dbReference>
<organism evidence="1">
    <name type="scientific">Micromonospora sp. HUAS YX12</name>
    <dbReference type="NCBI Taxonomy" id="3156396"/>
    <lineage>
        <taxon>Bacteria</taxon>
        <taxon>Bacillati</taxon>
        <taxon>Actinomycetota</taxon>
        <taxon>Actinomycetes</taxon>
        <taxon>Micromonosporales</taxon>
        <taxon>Micromonosporaceae</taxon>
        <taxon>Micromonospora</taxon>
    </lineage>
</organism>
<reference evidence="1" key="1">
    <citation type="submission" date="2024-06" db="EMBL/GenBank/DDBJ databases">
        <title>Micromonospora sp. strain HUAS YX12 genome sequences.</title>
        <authorList>
            <person name="Mo P."/>
        </authorList>
    </citation>
    <scope>NUCLEOTIDE SEQUENCE</scope>
    <source>
        <strain evidence="1">HUAS YX12</strain>
    </source>
</reference>
<proteinExistence type="predicted"/>
<sequence length="80" mass="9165">MFEVKASESEASEFLLTPAEITRARGLKRNERYTILFITNVFRAAERRIHLLPNPFDPAHSAVYRPVGDGVRYRFTIASP</sequence>